<evidence type="ECO:0000313" key="2">
    <source>
        <dbReference type="Proteomes" id="UP000254866"/>
    </source>
</evidence>
<dbReference type="STRING" id="2656787.A0A370TFU5"/>
<dbReference type="EMBL" id="NPIC01000008">
    <property type="protein sequence ID" value="RDL33751.1"/>
    <property type="molecule type" value="Genomic_DNA"/>
</dbReference>
<sequence length="397" mass="43733">MPTPFPKPGVSRWIGTRAFRGQGNSHGVPPTALPDSYSRGAIDECVACTTMEARALLPQDLLAALDDDMVTRSLTPRNNIDSARYTNFCPFYALISEPAALAASESNMNVGISQQAGVAIREAEKGVLQEAAALMSSGSEKTKLNREVTTEDARGRHSTTGYLTGIINPRLETFRPSRMVLEKWGLVKVPRDPGSNYFGDHSSVSSIRQVLNLPDNENCALWVTYLPPDIDLATFLNKVRTGAVYAAVLLEPEGKNWTKAAKLVFKKHSAAVGFLKQVQSAPGIVVSGLRMKAIWNRIGYRENNTKRTRVLQLRGPPELMAPDFWNNYFQRCVVFELEALYDISGQRGGDKMLEFRFARVDGQAEALFCAIMSDPIFAGIVGVRYGPDPCDPESRLQ</sequence>
<dbReference type="AlphaFoldDB" id="A0A370TFU5"/>
<comment type="caution">
    <text evidence="1">The sequence shown here is derived from an EMBL/GenBank/DDBJ whole genome shotgun (WGS) entry which is preliminary data.</text>
</comment>
<organism evidence="1 2">
    <name type="scientific">Venustampulla echinocandica</name>
    <dbReference type="NCBI Taxonomy" id="2656787"/>
    <lineage>
        <taxon>Eukaryota</taxon>
        <taxon>Fungi</taxon>
        <taxon>Dikarya</taxon>
        <taxon>Ascomycota</taxon>
        <taxon>Pezizomycotina</taxon>
        <taxon>Leotiomycetes</taxon>
        <taxon>Helotiales</taxon>
        <taxon>Pleuroascaceae</taxon>
        <taxon>Venustampulla</taxon>
    </lineage>
</organism>
<evidence type="ECO:0000313" key="1">
    <source>
        <dbReference type="EMBL" id="RDL33751.1"/>
    </source>
</evidence>
<protein>
    <recommendedName>
        <fullName evidence="3">RRM domain-containing protein</fullName>
    </recommendedName>
</protein>
<dbReference type="GeneID" id="43600968"/>
<name>A0A370TFU5_9HELO</name>
<dbReference type="RefSeq" id="XP_031867033.1">
    <property type="nucleotide sequence ID" value="XM_032016742.1"/>
</dbReference>
<accession>A0A370TFU5</accession>
<proteinExistence type="predicted"/>
<keyword evidence="2" id="KW-1185">Reference proteome</keyword>
<reference evidence="1 2" key="1">
    <citation type="journal article" date="2018" name="IMA Fungus">
        <title>IMA Genome-F 9: Draft genome sequence of Annulohypoxylon stygium, Aspergillus mulundensis, Berkeleyomyces basicola (syn. Thielaviopsis basicola), Ceratocystis smalleyi, two Cercospora beticola strains, Coleophoma cylindrospora, Fusarium fracticaudum, Phialophora cf. hyalina, and Morchella septimelata.</title>
        <authorList>
            <person name="Wingfield B.D."/>
            <person name="Bills G.F."/>
            <person name="Dong Y."/>
            <person name="Huang W."/>
            <person name="Nel W.J."/>
            <person name="Swalarsk-Parry B.S."/>
            <person name="Vaghefi N."/>
            <person name="Wilken P.M."/>
            <person name="An Z."/>
            <person name="de Beer Z.W."/>
            <person name="De Vos L."/>
            <person name="Chen L."/>
            <person name="Duong T.A."/>
            <person name="Gao Y."/>
            <person name="Hammerbacher A."/>
            <person name="Kikkert J.R."/>
            <person name="Li Y."/>
            <person name="Li H."/>
            <person name="Li K."/>
            <person name="Li Q."/>
            <person name="Liu X."/>
            <person name="Ma X."/>
            <person name="Naidoo K."/>
            <person name="Pethybridge S.J."/>
            <person name="Sun J."/>
            <person name="Steenkamp E.T."/>
            <person name="van der Nest M.A."/>
            <person name="van Wyk S."/>
            <person name="Wingfield M.J."/>
            <person name="Xiong C."/>
            <person name="Yue Q."/>
            <person name="Zhang X."/>
        </authorList>
    </citation>
    <scope>NUCLEOTIDE SEQUENCE [LARGE SCALE GENOMIC DNA]</scope>
    <source>
        <strain evidence="1 2">BP 5553</strain>
    </source>
</reference>
<dbReference type="OrthoDB" id="3508416at2759"/>
<dbReference type="Proteomes" id="UP000254866">
    <property type="component" value="Unassembled WGS sequence"/>
</dbReference>
<evidence type="ECO:0008006" key="3">
    <source>
        <dbReference type="Google" id="ProtNLM"/>
    </source>
</evidence>
<gene>
    <name evidence="1" type="ORF">BP5553_08119</name>
</gene>